<dbReference type="Proteomes" id="UP000029981">
    <property type="component" value="Chromosome 7"/>
</dbReference>
<feature type="transmembrane region" description="Helical" evidence="7">
    <location>
        <begin position="12"/>
        <end position="33"/>
    </location>
</feature>
<dbReference type="PANTHER" id="PTHR45724:SF13">
    <property type="entry name" value="AQUAPORIN NIP1-1-RELATED"/>
    <property type="match status" value="1"/>
</dbReference>
<dbReference type="AlphaFoldDB" id="A0A0A0K535"/>
<dbReference type="eggNOG" id="KOG0223">
    <property type="taxonomic scope" value="Eukaryota"/>
</dbReference>
<dbReference type="GO" id="GO:0015267">
    <property type="term" value="F:channel activity"/>
    <property type="evidence" value="ECO:0007669"/>
    <property type="project" value="InterPro"/>
</dbReference>
<evidence type="ECO:0000256" key="7">
    <source>
        <dbReference type="SAM" id="Phobius"/>
    </source>
</evidence>
<evidence type="ECO:0000256" key="3">
    <source>
        <dbReference type="ARBA" id="ARBA00022692"/>
    </source>
</evidence>
<keyword evidence="2 6" id="KW-0813">Transport</keyword>
<dbReference type="GO" id="GO:0016020">
    <property type="term" value="C:membrane"/>
    <property type="evidence" value="ECO:0007669"/>
    <property type="project" value="UniProtKB-SubCell"/>
</dbReference>
<evidence type="ECO:0000313" key="9">
    <source>
        <dbReference type="Proteomes" id="UP000029981"/>
    </source>
</evidence>
<dbReference type="Gene3D" id="1.20.1080.10">
    <property type="entry name" value="Glycerol uptake facilitator protein"/>
    <property type="match status" value="1"/>
</dbReference>
<reference evidence="8 9" key="2">
    <citation type="journal article" date="2009" name="PLoS ONE">
        <title>An integrated genetic and cytogenetic map of the cucumber genome.</title>
        <authorList>
            <person name="Ren Y."/>
            <person name="Zhang Z."/>
            <person name="Liu J."/>
            <person name="Staub J.E."/>
            <person name="Han Y."/>
            <person name="Cheng Z."/>
            <person name="Li X."/>
            <person name="Lu J."/>
            <person name="Miao H."/>
            <person name="Kang H."/>
            <person name="Xie B."/>
            <person name="Gu X."/>
            <person name="Wang X."/>
            <person name="Du Y."/>
            <person name="Jin W."/>
            <person name="Huang S."/>
        </authorList>
    </citation>
    <scope>NUCLEOTIDE SEQUENCE [LARGE SCALE GENOMIC DNA]</scope>
    <source>
        <strain evidence="9">cv. 9930</strain>
    </source>
</reference>
<evidence type="ECO:0008006" key="10">
    <source>
        <dbReference type="Google" id="ProtNLM"/>
    </source>
</evidence>
<evidence type="ECO:0000256" key="2">
    <source>
        <dbReference type="ARBA" id="ARBA00022448"/>
    </source>
</evidence>
<dbReference type="Pfam" id="PF00230">
    <property type="entry name" value="MIP"/>
    <property type="match status" value="1"/>
</dbReference>
<comment type="similarity">
    <text evidence="6">Belongs to the MIP/aquaporin (TC 1.A.8) family.</text>
</comment>
<comment type="subcellular location">
    <subcellularLocation>
        <location evidence="1">Membrane</location>
        <topology evidence="1">Multi-pass membrane protein</topology>
    </subcellularLocation>
</comment>
<keyword evidence="5 7" id="KW-0472">Membrane</keyword>
<dbReference type="OMA" id="RIAWRHE"/>
<accession>A0A0A0K535</accession>
<dbReference type="InterPro" id="IPR000425">
    <property type="entry name" value="MIP"/>
</dbReference>
<keyword evidence="3 6" id="KW-0812">Transmembrane</keyword>
<reference evidence="8 9" key="1">
    <citation type="journal article" date="2009" name="Nat. Genet.">
        <title>The genome of the cucumber, Cucumis sativus L.</title>
        <authorList>
            <person name="Huang S."/>
            <person name="Li R."/>
            <person name="Zhang Z."/>
            <person name="Li L."/>
            <person name="Gu X."/>
            <person name="Fan W."/>
            <person name="Lucas W.J."/>
            <person name="Wang X."/>
            <person name="Xie B."/>
            <person name="Ni P."/>
            <person name="Ren Y."/>
            <person name="Zhu H."/>
            <person name="Li J."/>
            <person name="Lin K."/>
            <person name="Jin W."/>
            <person name="Fei Z."/>
            <person name="Li G."/>
            <person name="Staub J."/>
            <person name="Kilian A."/>
            <person name="van der Vossen E.A."/>
            <person name="Wu Y."/>
            <person name="Guo J."/>
            <person name="He J."/>
            <person name="Jia Z."/>
            <person name="Ren Y."/>
            <person name="Tian G."/>
            <person name="Lu Y."/>
            <person name="Ruan J."/>
            <person name="Qian W."/>
            <person name="Wang M."/>
            <person name="Huang Q."/>
            <person name="Li B."/>
            <person name="Xuan Z."/>
            <person name="Cao J."/>
            <person name="Asan"/>
            <person name="Wu Z."/>
            <person name="Zhang J."/>
            <person name="Cai Q."/>
            <person name="Bai Y."/>
            <person name="Zhao B."/>
            <person name="Han Y."/>
            <person name="Li Y."/>
            <person name="Li X."/>
            <person name="Wang S."/>
            <person name="Shi Q."/>
            <person name="Liu S."/>
            <person name="Cho W.K."/>
            <person name="Kim J.Y."/>
            <person name="Xu Y."/>
            <person name="Heller-Uszynska K."/>
            <person name="Miao H."/>
            <person name="Cheng Z."/>
            <person name="Zhang S."/>
            <person name="Wu J."/>
            <person name="Yang Y."/>
            <person name="Kang H."/>
            <person name="Li M."/>
            <person name="Liang H."/>
            <person name="Ren X."/>
            <person name="Shi Z."/>
            <person name="Wen M."/>
            <person name="Jian M."/>
            <person name="Yang H."/>
            <person name="Zhang G."/>
            <person name="Yang Z."/>
            <person name="Chen R."/>
            <person name="Liu S."/>
            <person name="Li J."/>
            <person name="Ma L."/>
            <person name="Liu H."/>
            <person name="Zhou Y."/>
            <person name="Zhao J."/>
            <person name="Fang X."/>
            <person name="Li G."/>
            <person name="Fang L."/>
            <person name="Li Y."/>
            <person name="Liu D."/>
            <person name="Zheng H."/>
            <person name="Zhang Y."/>
            <person name="Qin N."/>
            <person name="Li Z."/>
            <person name="Yang G."/>
            <person name="Yang S."/>
            <person name="Bolund L."/>
            <person name="Kristiansen K."/>
            <person name="Zheng H."/>
            <person name="Li S."/>
            <person name="Zhang X."/>
            <person name="Yang H."/>
            <person name="Wang J."/>
            <person name="Sun R."/>
            <person name="Zhang B."/>
            <person name="Jiang S."/>
            <person name="Wang J."/>
            <person name="Du Y."/>
            <person name="Li S."/>
        </authorList>
    </citation>
    <scope>NUCLEOTIDE SEQUENCE [LARGE SCALE GENOMIC DNA]</scope>
    <source>
        <strain evidence="9">cv. 9930</strain>
    </source>
</reference>
<evidence type="ECO:0000256" key="6">
    <source>
        <dbReference type="RuleBase" id="RU000477"/>
    </source>
</evidence>
<evidence type="ECO:0000256" key="5">
    <source>
        <dbReference type="ARBA" id="ARBA00023136"/>
    </source>
</evidence>
<evidence type="ECO:0000256" key="1">
    <source>
        <dbReference type="ARBA" id="ARBA00004141"/>
    </source>
</evidence>
<reference evidence="8 9" key="3">
    <citation type="journal article" date="2010" name="BMC Genomics">
        <title>Transcriptome sequencing and comparative analysis of cucumber flowers with different sex types.</title>
        <authorList>
            <person name="Guo S."/>
            <person name="Zheng Y."/>
            <person name="Joung J.G."/>
            <person name="Liu S."/>
            <person name="Zhang Z."/>
            <person name="Crasta O.R."/>
            <person name="Sobral B.W."/>
            <person name="Xu Y."/>
            <person name="Huang S."/>
            <person name="Fei Z."/>
        </authorList>
    </citation>
    <scope>NUCLEOTIDE SEQUENCE [LARGE SCALE GENOMIC DNA]</scope>
    <source>
        <strain evidence="9">cv. 9930</strain>
    </source>
</reference>
<dbReference type="EMBL" id="CM002928">
    <property type="protein sequence ID" value="KGN44563.1"/>
    <property type="molecule type" value="Genomic_DNA"/>
</dbReference>
<name>A0A0A0K535_CUCSA</name>
<dbReference type="InterPro" id="IPR034294">
    <property type="entry name" value="Aquaporin_transptr"/>
</dbReference>
<protein>
    <recommendedName>
        <fullName evidence="10">Aquaporin</fullName>
    </recommendedName>
</protein>
<feature type="transmembrane region" description="Helical" evidence="7">
    <location>
        <begin position="53"/>
        <end position="73"/>
    </location>
</feature>
<reference evidence="8 9" key="4">
    <citation type="journal article" date="2011" name="BMC Genomics">
        <title>RNA-Seq improves annotation of protein-coding genes in the cucumber genome.</title>
        <authorList>
            <person name="Li Z."/>
            <person name="Zhang Z."/>
            <person name="Yan P."/>
            <person name="Huang S."/>
            <person name="Fei Z."/>
            <person name="Lin K."/>
        </authorList>
    </citation>
    <scope>NUCLEOTIDE SEQUENCE [LARGE SCALE GENOMIC DNA]</scope>
    <source>
        <strain evidence="9">cv. 9930</strain>
    </source>
</reference>
<dbReference type="PRINTS" id="PR00783">
    <property type="entry name" value="MINTRINSICP"/>
</dbReference>
<evidence type="ECO:0000313" key="8">
    <source>
        <dbReference type="EMBL" id="KGN44563.1"/>
    </source>
</evidence>
<evidence type="ECO:0000256" key="4">
    <source>
        <dbReference type="ARBA" id="ARBA00022989"/>
    </source>
</evidence>
<dbReference type="STRING" id="3659.A0A0A0K535"/>
<gene>
    <name evidence="8" type="ORF">Csa_7G336420</name>
</gene>
<dbReference type="SUPFAM" id="SSF81338">
    <property type="entry name" value="Aquaporin-like"/>
    <property type="match status" value="1"/>
</dbReference>
<keyword evidence="4 7" id="KW-1133">Transmembrane helix</keyword>
<dbReference type="InterPro" id="IPR023271">
    <property type="entry name" value="Aquaporin-like"/>
</dbReference>
<organism evidence="8 9">
    <name type="scientific">Cucumis sativus</name>
    <name type="common">Cucumber</name>
    <dbReference type="NCBI Taxonomy" id="3659"/>
    <lineage>
        <taxon>Eukaryota</taxon>
        <taxon>Viridiplantae</taxon>
        <taxon>Streptophyta</taxon>
        <taxon>Embryophyta</taxon>
        <taxon>Tracheophyta</taxon>
        <taxon>Spermatophyta</taxon>
        <taxon>Magnoliopsida</taxon>
        <taxon>eudicotyledons</taxon>
        <taxon>Gunneridae</taxon>
        <taxon>Pentapetalae</taxon>
        <taxon>rosids</taxon>
        <taxon>fabids</taxon>
        <taxon>Cucurbitales</taxon>
        <taxon>Cucurbitaceae</taxon>
        <taxon>Benincaseae</taxon>
        <taxon>Cucumis</taxon>
    </lineage>
</organism>
<keyword evidence="9" id="KW-1185">Reference proteome</keyword>
<feature type="transmembrane region" description="Helical" evidence="7">
    <location>
        <begin position="80"/>
        <end position="98"/>
    </location>
</feature>
<sequence length="99" mass="10656">MIPNQIRQSGVSAYVISQVLGSTLAAGTLRLIFNGDQDNFSGTLSSDSYLQTFVIEFIITFYLMLVVSGVATHNRVIGELAGLVVGATVLLNVMFSGYY</sequence>
<dbReference type="PANTHER" id="PTHR45724">
    <property type="entry name" value="AQUAPORIN NIP2-1"/>
    <property type="match status" value="1"/>
</dbReference>
<proteinExistence type="inferred from homology"/>
<dbReference type="Gramene" id="KGN44563">
    <property type="protein sequence ID" value="KGN44563"/>
    <property type="gene ID" value="Csa_7G336420"/>
</dbReference>